<evidence type="ECO:0000313" key="2">
    <source>
        <dbReference type="EMBL" id="CAD9437678.1"/>
    </source>
</evidence>
<evidence type="ECO:0000256" key="1">
    <source>
        <dbReference type="SAM" id="MobiDB-lite"/>
    </source>
</evidence>
<reference evidence="2" key="1">
    <citation type="submission" date="2021-01" db="EMBL/GenBank/DDBJ databases">
        <authorList>
            <person name="Corre E."/>
            <person name="Pelletier E."/>
            <person name="Niang G."/>
            <person name="Scheremetjew M."/>
            <person name="Finn R."/>
            <person name="Kale V."/>
            <person name="Holt S."/>
            <person name="Cochrane G."/>
            <person name="Meng A."/>
            <person name="Brown T."/>
            <person name="Cohen L."/>
        </authorList>
    </citation>
    <scope>NUCLEOTIDE SEQUENCE</scope>
    <source>
        <strain evidence="2">CCMP1381</strain>
    </source>
</reference>
<sequence>MVPNKKRKNVTCDLCGSLVAKSYLAAHKKNRQVHDENIGKHSRSSSSSSFSSGNSGNRKLIKKLMNVYRNMNEGCADYDAVDRNEMHLPLPNQSLQTSQSFVLKFGCCALSAGGL</sequence>
<gene>
    <name evidence="2" type="ORF">DSPE1174_LOCUS17675</name>
</gene>
<protein>
    <submittedName>
        <fullName evidence="2">Uncharacterized protein</fullName>
    </submittedName>
</protein>
<dbReference type="EMBL" id="HBGS01034297">
    <property type="protein sequence ID" value="CAD9437678.1"/>
    <property type="molecule type" value="Transcribed_RNA"/>
</dbReference>
<dbReference type="AlphaFoldDB" id="A0A7S2CX05"/>
<accession>A0A7S2CX05</accession>
<name>A0A7S2CX05_9STRA</name>
<feature type="compositionally biased region" description="Low complexity" evidence="1">
    <location>
        <begin position="44"/>
        <end position="57"/>
    </location>
</feature>
<organism evidence="2">
    <name type="scientific">Octactis speculum</name>
    <dbReference type="NCBI Taxonomy" id="3111310"/>
    <lineage>
        <taxon>Eukaryota</taxon>
        <taxon>Sar</taxon>
        <taxon>Stramenopiles</taxon>
        <taxon>Ochrophyta</taxon>
        <taxon>Dictyochophyceae</taxon>
        <taxon>Dictyochales</taxon>
        <taxon>Dictyochaceae</taxon>
        <taxon>Octactis</taxon>
    </lineage>
</organism>
<feature type="region of interest" description="Disordered" evidence="1">
    <location>
        <begin position="30"/>
        <end position="57"/>
    </location>
</feature>
<proteinExistence type="predicted"/>